<gene>
    <name evidence="1" type="ORF">C4A77_02570</name>
</gene>
<sequence>MEMPKNQYYLEAKTRHFLNEYPLGNCAEADAVNQALNQNGNLRDLYLYTIETTQRAFGKAKKACENCTFTFKGNVA</sequence>
<name>A0AAP8U6X7_BRELA</name>
<dbReference type="Proteomes" id="UP000239759">
    <property type="component" value="Unassembled WGS sequence"/>
</dbReference>
<comment type="caution">
    <text evidence="1">The sequence shown here is derived from an EMBL/GenBank/DDBJ whole genome shotgun (WGS) entry which is preliminary data.</text>
</comment>
<organism evidence="1 2">
    <name type="scientific">Brevibacillus laterosporus</name>
    <name type="common">Bacillus laterosporus</name>
    <dbReference type="NCBI Taxonomy" id="1465"/>
    <lineage>
        <taxon>Bacteria</taxon>
        <taxon>Bacillati</taxon>
        <taxon>Bacillota</taxon>
        <taxon>Bacilli</taxon>
        <taxon>Bacillales</taxon>
        <taxon>Paenibacillaceae</taxon>
        <taxon>Brevibacillus</taxon>
    </lineage>
</organism>
<accession>A0AAP8U6X7</accession>
<dbReference type="RefSeq" id="WP_104030633.1">
    <property type="nucleotide sequence ID" value="NZ_JARMDU010000016.1"/>
</dbReference>
<evidence type="ECO:0000313" key="2">
    <source>
        <dbReference type="Proteomes" id="UP000239759"/>
    </source>
</evidence>
<reference evidence="1 2" key="1">
    <citation type="submission" date="2018-02" db="EMBL/GenBank/DDBJ databases">
        <title>Comparative analysis of genomes of three Brevibacillus laterosporus strains producers of potent antimicrobials isolated from silage.</title>
        <authorList>
            <person name="Kojic M."/>
            <person name="Miljkovic M."/>
            <person name="Studholme D."/>
            <person name="Filipic B."/>
        </authorList>
    </citation>
    <scope>NUCLEOTIDE SEQUENCE [LARGE SCALE GENOMIC DNA]</scope>
    <source>
        <strain evidence="1 2">BGSP11</strain>
    </source>
</reference>
<evidence type="ECO:0000313" key="1">
    <source>
        <dbReference type="EMBL" id="PPB11036.1"/>
    </source>
</evidence>
<proteinExistence type="predicted"/>
<dbReference type="AlphaFoldDB" id="A0AAP8U6X7"/>
<dbReference type="EMBL" id="PRKQ01000002">
    <property type="protein sequence ID" value="PPB11036.1"/>
    <property type="molecule type" value="Genomic_DNA"/>
</dbReference>
<protein>
    <submittedName>
        <fullName evidence="1">Uncharacterized protein</fullName>
    </submittedName>
</protein>